<sequence>MNITFHGAAQSVSGCCFPVEALGSRFLIDCGMAQGGREADEHLATLLHERLHFPVQVPQLAQVFEF</sequence>
<name>A0ABS5LNX8_9BURK</name>
<dbReference type="Proteomes" id="UP001647436">
    <property type="component" value="Unassembled WGS sequence"/>
</dbReference>
<evidence type="ECO:0000313" key="2">
    <source>
        <dbReference type="Proteomes" id="UP001647436"/>
    </source>
</evidence>
<dbReference type="SUPFAM" id="SSF56281">
    <property type="entry name" value="Metallo-hydrolase/oxidoreductase"/>
    <property type="match status" value="1"/>
</dbReference>
<dbReference type="Gene3D" id="3.60.15.10">
    <property type="entry name" value="Ribonuclease Z/Hydroxyacylglutathione hydrolase-like"/>
    <property type="match status" value="1"/>
</dbReference>
<organism evidence="1 2">
    <name type="scientific">Comamonas brasiliensis</name>
    <dbReference type="NCBI Taxonomy" id="1812482"/>
    <lineage>
        <taxon>Bacteria</taxon>
        <taxon>Pseudomonadati</taxon>
        <taxon>Pseudomonadota</taxon>
        <taxon>Betaproteobacteria</taxon>
        <taxon>Burkholderiales</taxon>
        <taxon>Comamonadaceae</taxon>
        <taxon>Comamonas</taxon>
    </lineage>
</organism>
<comment type="caution">
    <text evidence="1">The sequence shown here is derived from an EMBL/GenBank/DDBJ whole genome shotgun (WGS) entry which is preliminary data.</text>
</comment>
<proteinExistence type="predicted"/>
<dbReference type="EMBL" id="JAANES010000001">
    <property type="protein sequence ID" value="MBS3018192.1"/>
    <property type="molecule type" value="Genomic_DNA"/>
</dbReference>
<evidence type="ECO:0008006" key="3">
    <source>
        <dbReference type="Google" id="ProtNLM"/>
    </source>
</evidence>
<protein>
    <recommendedName>
        <fullName evidence="3">MBL fold metallo-hydrolase</fullName>
    </recommendedName>
</protein>
<dbReference type="InterPro" id="IPR036866">
    <property type="entry name" value="RibonucZ/Hydroxyglut_hydro"/>
</dbReference>
<keyword evidence="2" id="KW-1185">Reference proteome</keyword>
<dbReference type="RefSeq" id="WP_211456789.1">
    <property type="nucleotide sequence ID" value="NZ_JAANES010000001.1"/>
</dbReference>
<evidence type="ECO:0000313" key="1">
    <source>
        <dbReference type="EMBL" id="MBS3018192.1"/>
    </source>
</evidence>
<reference evidence="1 2" key="1">
    <citation type="submission" date="2020-03" db="EMBL/GenBank/DDBJ databases">
        <title>The role of nitrogen metabolism on polyethylene biodegradation.</title>
        <authorList>
            <person name="Peixoto J."/>
            <person name="Vizzotto C.S."/>
            <person name="Ramos A."/>
            <person name="Alves G."/>
            <person name="Steindorff A."/>
            <person name="Kruger R."/>
        </authorList>
    </citation>
    <scope>NUCLEOTIDE SEQUENCE [LARGE SCALE GENOMIC DNA]</scope>
    <source>
        <strain evidence="1 2">PE63</strain>
    </source>
</reference>
<gene>
    <name evidence="1" type="ORF">DJFAAGMI_00923</name>
</gene>
<accession>A0ABS5LNX8</accession>